<proteinExistence type="predicted"/>
<reference evidence="1" key="1">
    <citation type="submission" date="2024-05" db="EMBL/GenBank/DDBJ databases">
        <authorList>
            <person name="Mugo M.M."/>
            <person name="Musyoki A.M."/>
            <person name="Makumi A.M."/>
            <person name="Mutai I."/>
            <person name="Drechsel O."/>
            <person name="Kering K.K."/>
            <person name="Muturi P."/>
            <person name="Mbae C.K."/>
            <person name="Kariuki S.M."/>
        </authorList>
    </citation>
    <scope>NUCLEOTIDE SEQUENCE</scope>
</reference>
<dbReference type="EMBL" id="PP856726">
    <property type="protein sequence ID" value="XCH40943.1"/>
    <property type="molecule type" value="Genomic_DNA"/>
</dbReference>
<gene>
    <name evidence="1" type="ORF">MCIKDHBT_CDS0002</name>
</gene>
<name>A0AAU8GHC1_9CAUD</name>
<accession>A0AAU8GHC1</accession>
<evidence type="ECO:0000313" key="1">
    <source>
        <dbReference type="EMBL" id="XCH40943.1"/>
    </source>
</evidence>
<sequence>MKHFAPVVYLFQVLHNKVKLRISGVSLLSYLALMEH</sequence>
<organism evidence="1">
    <name type="scientific">Salmonella phage vB_STmST313_KE27</name>
    <dbReference type="NCBI Taxonomy" id="3161178"/>
    <lineage>
        <taxon>Viruses</taxon>
        <taxon>Duplodnaviria</taxon>
        <taxon>Heunggongvirae</taxon>
        <taxon>Uroviricota</taxon>
        <taxon>Caudoviricetes</taxon>
        <taxon>Pantevenvirales</taxon>
        <taxon>Ackermannviridae</taxon>
        <taxon>Cvivirinae</taxon>
        <taxon>Kuttervirus</taxon>
    </lineage>
</organism>
<protein>
    <submittedName>
        <fullName evidence="1">Uncharacterized protein</fullName>
    </submittedName>
</protein>